<feature type="transmembrane region" description="Helical" evidence="1">
    <location>
        <begin position="109"/>
        <end position="132"/>
    </location>
</feature>
<evidence type="ECO:0000313" key="3">
    <source>
        <dbReference type="Proteomes" id="UP001500618"/>
    </source>
</evidence>
<feature type="transmembrane region" description="Helical" evidence="1">
    <location>
        <begin position="68"/>
        <end position="86"/>
    </location>
</feature>
<reference evidence="2 3" key="1">
    <citation type="journal article" date="2019" name="Int. J. Syst. Evol. Microbiol.">
        <title>The Global Catalogue of Microorganisms (GCM) 10K type strain sequencing project: providing services to taxonomists for standard genome sequencing and annotation.</title>
        <authorList>
            <consortium name="The Broad Institute Genomics Platform"/>
            <consortium name="The Broad Institute Genome Sequencing Center for Infectious Disease"/>
            <person name="Wu L."/>
            <person name="Ma J."/>
        </authorList>
    </citation>
    <scope>NUCLEOTIDE SEQUENCE [LARGE SCALE GENOMIC DNA]</scope>
    <source>
        <strain evidence="2 3">JCM 14718</strain>
    </source>
</reference>
<keyword evidence="3" id="KW-1185">Reference proteome</keyword>
<keyword evidence="1" id="KW-0472">Membrane</keyword>
<dbReference type="Proteomes" id="UP001500618">
    <property type="component" value="Unassembled WGS sequence"/>
</dbReference>
<protein>
    <recommendedName>
        <fullName evidence="4">Yip1 domain-containing protein</fullName>
    </recommendedName>
</protein>
<sequence length="191" mass="20140">MDVAVQHLTLCRIIAGGTPFAWGGRTIDTARKWLDSNALYGGVYGTVVTSALLAALDHQPGTYSPGYDAEWIFITVVIAAVTRGYAKHISTHQAGGPTHQLWRDLLDDVLSGVPIVAACLPTLVVLLVAGLSGWAGEAYTTTALALNVVLLIGWGLAAARLGGYRWRGAVLISAAHAVLGLLVIFLNILIK</sequence>
<organism evidence="2 3">
    <name type="scientific">Fodinicola feengrottensis</name>
    <dbReference type="NCBI Taxonomy" id="435914"/>
    <lineage>
        <taxon>Bacteria</taxon>
        <taxon>Bacillati</taxon>
        <taxon>Actinomycetota</taxon>
        <taxon>Actinomycetes</taxon>
        <taxon>Mycobacteriales</taxon>
        <taxon>Fodinicola</taxon>
    </lineage>
</organism>
<keyword evidence="1" id="KW-1133">Transmembrane helix</keyword>
<keyword evidence="1" id="KW-0812">Transmembrane</keyword>
<feature type="transmembrane region" description="Helical" evidence="1">
    <location>
        <begin position="169"/>
        <end position="190"/>
    </location>
</feature>
<evidence type="ECO:0000256" key="1">
    <source>
        <dbReference type="SAM" id="Phobius"/>
    </source>
</evidence>
<dbReference type="EMBL" id="BAAANY010000038">
    <property type="protein sequence ID" value="GAA1713588.1"/>
    <property type="molecule type" value="Genomic_DNA"/>
</dbReference>
<evidence type="ECO:0000313" key="2">
    <source>
        <dbReference type="EMBL" id="GAA1713588.1"/>
    </source>
</evidence>
<comment type="caution">
    <text evidence="2">The sequence shown here is derived from an EMBL/GenBank/DDBJ whole genome shotgun (WGS) entry which is preliminary data.</text>
</comment>
<evidence type="ECO:0008006" key="4">
    <source>
        <dbReference type="Google" id="ProtNLM"/>
    </source>
</evidence>
<feature type="transmembrane region" description="Helical" evidence="1">
    <location>
        <begin position="138"/>
        <end position="157"/>
    </location>
</feature>
<proteinExistence type="predicted"/>
<name>A0ABN2IX70_9ACTN</name>
<accession>A0ABN2IX70</accession>
<dbReference type="RefSeq" id="WP_344314710.1">
    <property type="nucleotide sequence ID" value="NZ_BAAANY010000038.1"/>
</dbReference>
<feature type="transmembrane region" description="Helical" evidence="1">
    <location>
        <begin position="38"/>
        <end position="56"/>
    </location>
</feature>
<gene>
    <name evidence="2" type="ORF">GCM10009765_73360</name>
</gene>